<gene>
    <name evidence="1" type="ORF">GCM10012287_49450</name>
</gene>
<reference evidence="2" key="1">
    <citation type="journal article" date="2019" name="Int. J. Syst. Evol. Microbiol.">
        <title>The Global Catalogue of Microorganisms (GCM) 10K type strain sequencing project: providing services to taxonomists for standard genome sequencing and annotation.</title>
        <authorList>
            <consortium name="The Broad Institute Genomics Platform"/>
            <consortium name="The Broad Institute Genome Sequencing Center for Infectious Disease"/>
            <person name="Wu L."/>
            <person name="Ma J."/>
        </authorList>
    </citation>
    <scope>NUCLEOTIDE SEQUENCE [LARGE SCALE GENOMIC DNA]</scope>
    <source>
        <strain evidence="2">CGMCC 4.7178</strain>
    </source>
</reference>
<dbReference type="Proteomes" id="UP000631535">
    <property type="component" value="Unassembled WGS sequence"/>
</dbReference>
<comment type="caution">
    <text evidence="1">The sequence shown here is derived from an EMBL/GenBank/DDBJ whole genome shotgun (WGS) entry which is preliminary data.</text>
</comment>
<keyword evidence="2" id="KW-1185">Reference proteome</keyword>
<name>A0ABQ2MQL7_9ACTN</name>
<dbReference type="EMBL" id="BMMP01000019">
    <property type="protein sequence ID" value="GGO56263.1"/>
    <property type="molecule type" value="Genomic_DNA"/>
</dbReference>
<evidence type="ECO:0000313" key="1">
    <source>
        <dbReference type="EMBL" id="GGO56263.1"/>
    </source>
</evidence>
<sequence>MQQNGRPRRSSNFNLGAEQAEADTLLRSAFYQSDDYLTVADQEDSRCFLIARTGSGKSALLQQLQEQNPEHVVRVVPEDLSLTYITNLDVMRFLDELDVHLDPLFIALWKHVLLVELIRHRYKVDSYEAKVNFLTTLREKIKRDPAKRAALDYLEDFQDRFWVEADQRVREITEKFEEKITTEAKSKIGFSSNTVASVGADSGDTYSSEVRSEWAGRFQRIVNEQQMARLNKMLKVLDEDILDSRQHFTYVVIDDLDRDWVDGRLANALIRCLFRAVLDLQRVENLKVIVALRTNIFEHLDFGHRSGGQEEKFRSLVLRMRWTKVELEELVSERLRVSSARHGQQINSVNRLLPRSDRVAGDAFDYMIDRTLMRPRDIIAFLNETLAASSGVERLTWEDVYTAEDTYSPKRLLALRDEWKNSYPDIDRVFSLFSGVTLPMTREQYTRRLDDAALLTPDPAFRGSRWLDRMMSAVWDSRPQSWIDWYGPITSMLYNIGFIGCLSHRLGKFCYAHSSPDFADRASNLERATHFTLHPAFHAGVDARWDESWRQR</sequence>
<dbReference type="InterPro" id="IPR027417">
    <property type="entry name" value="P-loop_NTPase"/>
</dbReference>
<dbReference type="RefSeq" id="WP_189039402.1">
    <property type="nucleotide sequence ID" value="NZ_BMMP01000019.1"/>
</dbReference>
<accession>A0ABQ2MQL7</accession>
<proteinExistence type="predicted"/>
<dbReference type="SUPFAM" id="SSF52540">
    <property type="entry name" value="P-loop containing nucleoside triphosphate hydrolases"/>
    <property type="match status" value="1"/>
</dbReference>
<evidence type="ECO:0000313" key="2">
    <source>
        <dbReference type="Proteomes" id="UP000631535"/>
    </source>
</evidence>
<organism evidence="1 2">
    <name type="scientific">Streptomyces daqingensis</name>
    <dbReference type="NCBI Taxonomy" id="1472640"/>
    <lineage>
        <taxon>Bacteria</taxon>
        <taxon>Bacillati</taxon>
        <taxon>Actinomycetota</taxon>
        <taxon>Actinomycetes</taxon>
        <taxon>Kitasatosporales</taxon>
        <taxon>Streptomycetaceae</taxon>
        <taxon>Streptomyces</taxon>
    </lineage>
</organism>
<protein>
    <submittedName>
        <fullName evidence="1">Uncharacterized protein</fullName>
    </submittedName>
</protein>
<dbReference type="InterPro" id="IPR059206">
    <property type="entry name" value="Sll1717-like"/>
</dbReference>
<dbReference type="NCBIfam" id="NF047389">
    <property type="entry name" value="ATPase_Sll1717"/>
    <property type="match status" value="1"/>
</dbReference>